<keyword evidence="1" id="KW-0862">Zinc</keyword>
<feature type="region of interest" description="Disordered" evidence="2">
    <location>
        <begin position="1193"/>
        <end position="1216"/>
    </location>
</feature>
<dbReference type="PANTHER" id="PTHR15021">
    <property type="entry name" value="DISCONNECTED-RELATED"/>
    <property type="match status" value="1"/>
</dbReference>
<dbReference type="PROSITE" id="PS00028">
    <property type="entry name" value="ZINC_FINGER_C2H2_1"/>
    <property type="match status" value="3"/>
</dbReference>
<dbReference type="InterPro" id="IPR013087">
    <property type="entry name" value="Znf_C2H2_type"/>
</dbReference>
<dbReference type="OrthoDB" id="10070972at2759"/>
<feature type="compositionally biased region" description="Polar residues" evidence="2">
    <location>
        <begin position="1116"/>
        <end position="1129"/>
    </location>
</feature>
<evidence type="ECO:0000256" key="2">
    <source>
        <dbReference type="SAM" id="MobiDB-lite"/>
    </source>
</evidence>
<feature type="region of interest" description="Disordered" evidence="2">
    <location>
        <begin position="1"/>
        <end position="179"/>
    </location>
</feature>
<feature type="compositionally biased region" description="Basic and acidic residues" evidence="2">
    <location>
        <begin position="693"/>
        <end position="779"/>
    </location>
</feature>
<comment type="caution">
    <text evidence="4">The sequence shown here is derived from an EMBL/GenBank/DDBJ whole genome shotgun (WGS) entry which is preliminary data.</text>
</comment>
<evidence type="ECO:0000256" key="1">
    <source>
        <dbReference type="PROSITE-ProRule" id="PRU00042"/>
    </source>
</evidence>
<feature type="domain" description="C2H2-type" evidence="3">
    <location>
        <begin position="1173"/>
        <end position="1205"/>
    </location>
</feature>
<feature type="compositionally biased region" description="Pro residues" evidence="2">
    <location>
        <begin position="76"/>
        <end position="99"/>
    </location>
</feature>
<accession>A0A8K0K6G9</accession>
<name>A0A8K0K6G9_LADFU</name>
<keyword evidence="5" id="KW-1185">Reference proteome</keyword>
<dbReference type="EMBL" id="KZ308419">
    <property type="protein sequence ID" value="KAG8229247.1"/>
    <property type="molecule type" value="Genomic_DNA"/>
</dbReference>
<sequence>MRPSAPLLPPPHPSQALSFPKMPPIPVSASINGPPSSQMGSPATPSSPISVSPLNRLQSMQPFDFRKDRTGACPPGGSPEPVPQSPIQQQPPPPPPPPPARRRPSVVSDAGPGLNLSVQANSPTRVPPPTSQPISGHHIGVTGPGMGHGGFKSDVSGSEYGGSDDENSVSALNLSRDRTSDHMIGGAEERRRSHHHHARKATTPVKRQWNPLNLGTQLINPSTGKKRVQCNVCLKTFCDKGALKIHFSAVHLREMHRCTVEGCNMMFSSRRSRNRHSANPNPKLHSPHLRRKISPHDGRSSQPHPLLMAPPHHQPLGGIPAAAAAALSPALAGLGATGQFNAMAAAAAAGFPMLATPPPGDLQRAAEQHAHHMAPQSQSHHHNQHASAGGQGVPPASVTSSSASSPSSDLKYSLDLSVHRYGDGGGRRGDRGPGAVGSSSSSSDVDEMDDDDDDDLEDEDEMAFSSHTNHDGDDEDCDDEDDVGIFLDGRSRRRRRHGERRPASESDAAANDEKTGGEEDEGKKEAGEEVNAPDGDAKEKEEDKEDKDDGRAKRSMEERETEEKREVNGDDSVNTKRFKRSDAECEGGCSPVQTSENKEEERALSTTPVTAQAIENGPSSTASNSSWKAGVRKRKSRNPTRCAQPLPEERPSHVLMSSSEEDVEAAETAVEPNQQEVYRDSQCEDGDCQPECLKVEPRKNDSDVVMDDLEKNEEKKNEIVEKGDDHSETIDLSKNGSSEEKKSQIENCEEENRAGEVERVENVGEQKEDREGDGTKAQEGDCPSTGGGHSDGDESLDSSHALRQLENLSHGHFGEANLKAQQQQAAMAHTLLPGGAVPSLQFPLGLVPGGCLTSPPSPARSSSDRGERDRDAESLSNPDSPSGDSSQQGLSHFRDPSGFMGSMDVPIDKENPRRCPLCGKIFQNHFGVKTHYQNVHLKLMHKCTVDGCNAAFPSKRSRDRHSANLNLHRKLLSTSSSDKLGIFGDKSPFASLAANPALHGEFLARLYADSQALPLNLEAFKSHLPAAGTVPAGIGGLAEHLMVNGDRLGTATLPPPPLLLPSLGFAGFGGLDHFGAALAAGMNGGRGPNSSASSGSPSPSPPMPLSLLRHPLAPESASSGGRPSPSNTYYCLEEDDPTPEADGGLRCRFCHKAIPDGASLKEHYERLHLSEMFGCTVEGCGKVFSSRQRRNLHSQNEAAHAVRQRNTSPSPPPECS</sequence>
<dbReference type="InterPro" id="IPR040436">
    <property type="entry name" value="Disconnected-like"/>
</dbReference>
<feature type="compositionally biased region" description="Acidic residues" evidence="2">
    <location>
        <begin position="444"/>
        <end position="462"/>
    </location>
</feature>
<feature type="domain" description="C2H2-type" evidence="3">
    <location>
        <begin position="228"/>
        <end position="256"/>
    </location>
</feature>
<feature type="compositionally biased region" description="Low complexity" evidence="2">
    <location>
        <begin position="385"/>
        <end position="416"/>
    </location>
</feature>
<organism evidence="4 5">
    <name type="scientific">Ladona fulva</name>
    <name type="common">Scarce chaser dragonfly</name>
    <name type="synonym">Libellula fulva</name>
    <dbReference type="NCBI Taxonomy" id="123851"/>
    <lineage>
        <taxon>Eukaryota</taxon>
        <taxon>Metazoa</taxon>
        <taxon>Ecdysozoa</taxon>
        <taxon>Arthropoda</taxon>
        <taxon>Hexapoda</taxon>
        <taxon>Insecta</taxon>
        <taxon>Pterygota</taxon>
        <taxon>Palaeoptera</taxon>
        <taxon>Odonata</taxon>
        <taxon>Epiprocta</taxon>
        <taxon>Anisoptera</taxon>
        <taxon>Libelluloidea</taxon>
        <taxon>Libellulidae</taxon>
        <taxon>Ladona</taxon>
    </lineage>
</organism>
<reference evidence="4" key="1">
    <citation type="submission" date="2013-04" db="EMBL/GenBank/DDBJ databases">
        <authorList>
            <person name="Qu J."/>
            <person name="Murali S.C."/>
            <person name="Bandaranaike D."/>
            <person name="Bellair M."/>
            <person name="Blankenburg K."/>
            <person name="Chao H."/>
            <person name="Dinh H."/>
            <person name="Doddapaneni H."/>
            <person name="Downs B."/>
            <person name="Dugan-Rocha S."/>
            <person name="Elkadiri S."/>
            <person name="Gnanaolivu R.D."/>
            <person name="Hernandez B."/>
            <person name="Javaid M."/>
            <person name="Jayaseelan J.C."/>
            <person name="Lee S."/>
            <person name="Li M."/>
            <person name="Ming W."/>
            <person name="Munidasa M."/>
            <person name="Muniz J."/>
            <person name="Nguyen L."/>
            <person name="Ongeri F."/>
            <person name="Osuji N."/>
            <person name="Pu L.-L."/>
            <person name="Puazo M."/>
            <person name="Qu C."/>
            <person name="Quiroz J."/>
            <person name="Raj R."/>
            <person name="Weissenberger G."/>
            <person name="Xin Y."/>
            <person name="Zou X."/>
            <person name="Han Y."/>
            <person name="Richards S."/>
            <person name="Worley K."/>
            <person name="Muzny D."/>
            <person name="Gibbs R."/>
        </authorList>
    </citation>
    <scope>NUCLEOTIDE SEQUENCE</scope>
    <source>
        <strain evidence="4">Sampled in the wild</strain>
    </source>
</reference>
<feature type="compositionally biased region" description="Polar residues" evidence="2">
    <location>
        <begin position="29"/>
        <end position="61"/>
    </location>
</feature>
<feature type="compositionally biased region" description="Basic and acidic residues" evidence="2">
    <location>
        <begin position="417"/>
        <end position="431"/>
    </location>
</feature>
<evidence type="ECO:0000313" key="5">
    <source>
        <dbReference type="Proteomes" id="UP000792457"/>
    </source>
</evidence>
<reference evidence="4" key="2">
    <citation type="submission" date="2017-10" db="EMBL/GenBank/DDBJ databases">
        <title>Ladona fulva Genome sequencing and assembly.</title>
        <authorList>
            <person name="Murali S."/>
            <person name="Richards S."/>
            <person name="Bandaranaike D."/>
            <person name="Bellair M."/>
            <person name="Blankenburg K."/>
            <person name="Chao H."/>
            <person name="Dinh H."/>
            <person name="Doddapaneni H."/>
            <person name="Dugan-Rocha S."/>
            <person name="Elkadiri S."/>
            <person name="Gnanaolivu R."/>
            <person name="Hernandez B."/>
            <person name="Skinner E."/>
            <person name="Javaid M."/>
            <person name="Lee S."/>
            <person name="Li M."/>
            <person name="Ming W."/>
            <person name="Munidasa M."/>
            <person name="Muniz J."/>
            <person name="Nguyen L."/>
            <person name="Hughes D."/>
            <person name="Osuji N."/>
            <person name="Pu L.-L."/>
            <person name="Puazo M."/>
            <person name="Qu C."/>
            <person name="Quiroz J."/>
            <person name="Raj R."/>
            <person name="Weissenberger G."/>
            <person name="Xin Y."/>
            <person name="Zou X."/>
            <person name="Han Y."/>
            <person name="Worley K."/>
            <person name="Muzny D."/>
            <person name="Gibbs R."/>
        </authorList>
    </citation>
    <scope>NUCLEOTIDE SEQUENCE</scope>
    <source>
        <strain evidence="4">Sampled in the wild</strain>
    </source>
</reference>
<dbReference type="GO" id="GO:0005634">
    <property type="term" value="C:nucleus"/>
    <property type="evidence" value="ECO:0007669"/>
    <property type="project" value="TreeGrafter"/>
</dbReference>
<feature type="compositionally biased region" description="Polar residues" evidence="2">
    <location>
        <begin position="617"/>
        <end position="627"/>
    </location>
</feature>
<evidence type="ECO:0000259" key="3">
    <source>
        <dbReference type="PROSITE" id="PS50157"/>
    </source>
</evidence>
<dbReference type="Gene3D" id="3.30.160.60">
    <property type="entry name" value="Classic Zinc Finger"/>
    <property type="match status" value="2"/>
</dbReference>
<dbReference type="PANTHER" id="PTHR15021:SF0">
    <property type="entry name" value="DISCO-RELATED, ISOFORM A-RELATED"/>
    <property type="match status" value="1"/>
</dbReference>
<feature type="compositionally biased region" description="Low complexity" evidence="2">
    <location>
        <begin position="1088"/>
        <end position="1097"/>
    </location>
</feature>
<dbReference type="Proteomes" id="UP000792457">
    <property type="component" value="Unassembled WGS sequence"/>
</dbReference>
<dbReference type="SMART" id="SM00355">
    <property type="entry name" value="ZnF_C2H2"/>
    <property type="match status" value="6"/>
</dbReference>
<dbReference type="GO" id="GO:0008270">
    <property type="term" value="F:zinc ion binding"/>
    <property type="evidence" value="ECO:0007669"/>
    <property type="project" value="UniProtKB-KW"/>
</dbReference>
<feature type="compositionally biased region" description="Basic and acidic residues" evidence="2">
    <location>
        <begin position="862"/>
        <end position="873"/>
    </location>
</feature>
<keyword evidence="1" id="KW-0863">Zinc-finger</keyword>
<keyword evidence="1" id="KW-0479">Metal-binding</keyword>
<dbReference type="AlphaFoldDB" id="A0A8K0K6G9"/>
<feature type="region of interest" description="Disordered" evidence="2">
    <location>
        <begin position="1082"/>
        <end position="1135"/>
    </location>
</feature>
<feature type="region of interest" description="Disordered" evidence="2">
    <location>
        <begin position="358"/>
        <end position="803"/>
    </location>
</feature>
<proteinExistence type="predicted"/>
<protein>
    <recommendedName>
        <fullName evidence="3">C2H2-type domain-containing protein</fullName>
    </recommendedName>
</protein>
<feature type="region of interest" description="Disordered" evidence="2">
    <location>
        <begin position="851"/>
        <end position="906"/>
    </location>
</feature>
<feature type="domain" description="C2H2-type" evidence="3">
    <location>
        <begin position="1145"/>
        <end position="1173"/>
    </location>
</feature>
<dbReference type="PROSITE" id="PS50157">
    <property type="entry name" value="ZINC_FINGER_C2H2_2"/>
    <property type="match status" value="4"/>
</dbReference>
<feature type="domain" description="C2H2-type" evidence="3">
    <location>
        <begin position="913"/>
        <end position="936"/>
    </location>
</feature>
<feature type="compositionally biased region" description="Acidic residues" evidence="2">
    <location>
        <begin position="472"/>
        <end position="483"/>
    </location>
</feature>
<feature type="region of interest" description="Disordered" evidence="2">
    <location>
        <begin position="271"/>
        <end position="314"/>
    </location>
</feature>
<feature type="compositionally biased region" description="Pro residues" evidence="2">
    <location>
        <begin position="1"/>
        <end position="13"/>
    </location>
</feature>
<feature type="compositionally biased region" description="Polar residues" evidence="2">
    <location>
        <begin position="875"/>
        <end position="890"/>
    </location>
</feature>
<feature type="compositionally biased region" description="Basic and acidic residues" evidence="2">
    <location>
        <begin position="511"/>
        <end position="527"/>
    </location>
</feature>
<dbReference type="GO" id="GO:0006355">
    <property type="term" value="P:regulation of DNA-templated transcription"/>
    <property type="evidence" value="ECO:0007669"/>
    <property type="project" value="TreeGrafter"/>
</dbReference>
<evidence type="ECO:0000313" key="4">
    <source>
        <dbReference type="EMBL" id="KAG8229247.1"/>
    </source>
</evidence>
<feature type="compositionally biased region" description="Basic and acidic residues" evidence="2">
    <location>
        <begin position="535"/>
        <end position="568"/>
    </location>
</feature>
<gene>
    <name evidence="4" type="ORF">J437_LFUL007171</name>
</gene>